<protein>
    <submittedName>
        <fullName evidence="2">Uncharacterized protein</fullName>
    </submittedName>
</protein>
<dbReference type="OrthoDB" id="7338446at2759"/>
<evidence type="ECO:0000313" key="1">
    <source>
        <dbReference type="EMBL" id="CAB3244031.1"/>
    </source>
</evidence>
<comment type="caution">
    <text evidence="2">The sequence shown here is derived from an EMBL/GenBank/DDBJ whole genome shotgun (WGS) entry which is preliminary data.</text>
</comment>
<keyword evidence="3" id="KW-1185">Reference proteome</keyword>
<dbReference type="EMBL" id="CADEBD010000393">
    <property type="protein sequence ID" value="CAB3253694.1"/>
    <property type="molecule type" value="Genomic_DNA"/>
</dbReference>
<evidence type="ECO:0000313" key="2">
    <source>
        <dbReference type="EMBL" id="CAB3253694.1"/>
    </source>
</evidence>
<name>A0A8S1AUL8_ARCPL</name>
<dbReference type="Proteomes" id="UP000494256">
    <property type="component" value="Unassembled WGS sequence"/>
</dbReference>
<evidence type="ECO:0000313" key="4">
    <source>
        <dbReference type="Proteomes" id="UP000494256"/>
    </source>
</evidence>
<reference evidence="3 4" key="1">
    <citation type="submission" date="2020-04" db="EMBL/GenBank/DDBJ databases">
        <authorList>
            <person name="Wallbank WR R."/>
            <person name="Pardo Diaz C."/>
            <person name="Kozak K."/>
            <person name="Martin S."/>
            <person name="Jiggins C."/>
            <person name="Moest M."/>
            <person name="Warren A I."/>
            <person name="Byers J.R.P. K."/>
            <person name="Montejo-Kovacevich G."/>
            <person name="Yen C E."/>
        </authorList>
    </citation>
    <scope>NUCLEOTIDE SEQUENCE [LARGE SCALE GENOMIC DNA]</scope>
</reference>
<sequence>MARCFDGAHRWYNELCGARRGVSSVPAAAAAARAAVQRAPEARPAAFTVLDASSTGRNIQPAARGGPTAYREHFPYPFHIRYPHPDAVNKPHVIVM</sequence>
<gene>
    <name evidence="2" type="ORF">APLA_LOCUS14394</name>
    <name evidence="1" type="ORF">APLA_LOCUS9717</name>
</gene>
<organism evidence="2 4">
    <name type="scientific">Arctia plantaginis</name>
    <name type="common">Wood tiger moth</name>
    <name type="synonym">Phalaena plantaginis</name>
    <dbReference type="NCBI Taxonomy" id="874455"/>
    <lineage>
        <taxon>Eukaryota</taxon>
        <taxon>Metazoa</taxon>
        <taxon>Ecdysozoa</taxon>
        <taxon>Arthropoda</taxon>
        <taxon>Hexapoda</taxon>
        <taxon>Insecta</taxon>
        <taxon>Pterygota</taxon>
        <taxon>Neoptera</taxon>
        <taxon>Endopterygota</taxon>
        <taxon>Lepidoptera</taxon>
        <taxon>Glossata</taxon>
        <taxon>Ditrysia</taxon>
        <taxon>Noctuoidea</taxon>
        <taxon>Erebidae</taxon>
        <taxon>Arctiinae</taxon>
        <taxon>Arctia</taxon>
    </lineage>
</organism>
<dbReference type="Proteomes" id="UP000494106">
    <property type="component" value="Unassembled WGS sequence"/>
</dbReference>
<proteinExistence type="predicted"/>
<dbReference type="AlphaFoldDB" id="A0A8S1AUL8"/>
<evidence type="ECO:0000313" key="3">
    <source>
        <dbReference type="Proteomes" id="UP000494106"/>
    </source>
</evidence>
<dbReference type="EMBL" id="CADEBC010000520">
    <property type="protein sequence ID" value="CAB3244031.1"/>
    <property type="molecule type" value="Genomic_DNA"/>
</dbReference>
<accession>A0A8S1AUL8</accession>